<organism evidence="2">
    <name type="scientific">uncultured Caudovirales phage</name>
    <dbReference type="NCBI Taxonomy" id="2100421"/>
    <lineage>
        <taxon>Viruses</taxon>
        <taxon>Duplodnaviria</taxon>
        <taxon>Heunggongvirae</taxon>
        <taxon>Uroviricota</taxon>
        <taxon>Caudoviricetes</taxon>
        <taxon>Peduoviridae</taxon>
        <taxon>Maltschvirus</taxon>
        <taxon>Maltschvirus maltsch</taxon>
    </lineage>
</organism>
<reference evidence="2" key="1">
    <citation type="submission" date="2020-05" db="EMBL/GenBank/DDBJ databases">
        <authorList>
            <person name="Chiriac C."/>
            <person name="Salcher M."/>
            <person name="Ghai R."/>
            <person name="Kavagutti S V."/>
        </authorList>
    </citation>
    <scope>NUCLEOTIDE SEQUENCE</scope>
</reference>
<evidence type="ECO:0000313" key="1">
    <source>
        <dbReference type="EMBL" id="CAB4185346.1"/>
    </source>
</evidence>
<dbReference type="EMBL" id="LR797076">
    <property type="protein sequence ID" value="CAB4185346.1"/>
    <property type="molecule type" value="Genomic_DNA"/>
</dbReference>
<sequence>MSENQEDNIIDFPHKVTDEEFKMFMEALLGPYKGGGYNPE</sequence>
<proteinExistence type="predicted"/>
<dbReference type="EMBL" id="LR797198">
    <property type="protein sequence ID" value="CAB4193051.1"/>
    <property type="molecule type" value="Genomic_DNA"/>
</dbReference>
<accession>A0A6J5RHH8</accession>
<name>A0A6J5RHH8_9CAUD</name>
<evidence type="ECO:0000313" key="2">
    <source>
        <dbReference type="EMBL" id="CAB4193051.1"/>
    </source>
</evidence>
<protein>
    <submittedName>
        <fullName evidence="2">Uncharacterized protein</fullName>
    </submittedName>
</protein>
<gene>
    <name evidence="1" type="ORF">UFOVP1119_35</name>
    <name evidence="2" type="ORF">UFOVP1238_9</name>
</gene>